<dbReference type="CDD" id="cd21538">
    <property type="entry name" value="SPOC_TFIIS"/>
    <property type="match status" value="1"/>
</dbReference>
<feature type="region of interest" description="Disordered" evidence="7">
    <location>
        <begin position="161"/>
        <end position="270"/>
    </location>
</feature>
<dbReference type="SMART" id="SM00510">
    <property type="entry name" value="TFS2M"/>
    <property type="match status" value="1"/>
</dbReference>
<feature type="compositionally biased region" description="Basic and acidic residues" evidence="7">
    <location>
        <begin position="167"/>
        <end position="190"/>
    </location>
</feature>
<evidence type="ECO:0000256" key="7">
    <source>
        <dbReference type="SAM" id="MobiDB-lite"/>
    </source>
</evidence>
<dbReference type="Pfam" id="PF07744">
    <property type="entry name" value="SPOC"/>
    <property type="match status" value="1"/>
</dbReference>
<evidence type="ECO:0000313" key="10">
    <source>
        <dbReference type="Proteomes" id="UP000095009"/>
    </source>
</evidence>
<dbReference type="PANTHER" id="PTHR11477">
    <property type="entry name" value="TRANSCRIPTION FACTOR S-II ZINC FINGER DOMAIN-CONTAINING PROTEIN"/>
    <property type="match status" value="1"/>
</dbReference>
<feature type="compositionally biased region" description="Low complexity" evidence="7">
    <location>
        <begin position="331"/>
        <end position="343"/>
    </location>
</feature>
<proteinExistence type="inferred from homology"/>
<feature type="region of interest" description="Disordered" evidence="7">
    <location>
        <begin position="514"/>
        <end position="630"/>
    </location>
</feature>
<keyword evidence="5" id="KW-0863">Zinc-finger</keyword>
<feature type="region of interest" description="Disordered" evidence="7">
    <location>
        <begin position="329"/>
        <end position="390"/>
    </location>
</feature>
<feature type="compositionally biased region" description="Acidic residues" evidence="7">
    <location>
        <begin position="227"/>
        <end position="251"/>
    </location>
</feature>
<dbReference type="InterPro" id="IPR013083">
    <property type="entry name" value="Znf_RING/FYVE/PHD"/>
</dbReference>
<dbReference type="GO" id="GO:0005634">
    <property type="term" value="C:nucleus"/>
    <property type="evidence" value="ECO:0007669"/>
    <property type="project" value="TreeGrafter"/>
</dbReference>
<feature type="compositionally biased region" description="Low complexity" evidence="7">
    <location>
        <begin position="361"/>
        <end position="390"/>
    </location>
</feature>
<dbReference type="SUPFAM" id="SSF57903">
    <property type="entry name" value="FYVE/PHD zinc finger"/>
    <property type="match status" value="1"/>
</dbReference>
<dbReference type="STRING" id="857566.A0A1E3PH24"/>
<keyword evidence="6" id="KW-0862">Zinc</keyword>
<evidence type="ECO:0000256" key="3">
    <source>
        <dbReference type="ARBA" id="ARBA00021616"/>
    </source>
</evidence>
<feature type="region of interest" description="Disordered" evidence="7">
    <location>
        <begin position="922"/>
        <end position="951"/>
    </location>
</feature>
<feature type="compositionally biased region" description="Low complexity" evidence="7">
    <location>
        <begin position="1"/>
        <end position="15"/>
    </location>
</feature>
<dbReference type="InterPro" id="IPR012921">
    <property type="entry name" value="SPOC_C"/>
</dbReference>
<dbReference type="GO" id="GO:0006368">
    <property type="term" value="P:transcription elongation by RNA polymerase II"/>
    <property type="evidence" value="ECO:0007669"/>
    <property type="project" value="TreeGrafter"/>
</dbReference>
<dbReference type="SUPFAM" id="SSF46942">
    <property type="entry name" value="Elongation factor TFIIS domain 2"/>
    <property type="match status" value="1"/>
</dbReference>
<evidence type="ECO:0000256" key="5">
    <source>
        <dbReference type="ARBA" id="ARBA00022771"/>
    </source>
</evidence>
<feature type="compositionally biased region" description="Low complexity" evidence="7">
    <location>
        <begin position="533"/>
        <end position="554"/>
    </location>
</feature>
<feature type="compositionally biased region" description="Polar residues" evidence="7">
    <location>
        <begin position="344"/>
        <end position="356"/>
    </location>
</feature>
<dbReference type="EMBL" id="KV454411">
    <property type="protein sequence ID" value="ODQ64524.1"/>
    <property type="molecule type" value="Genomic_DNA"/>
</dbReference>
<evidence type="ECO:0000259" key="8">
    <source>
        <dbReference type="PROSITE" id="PS51321"/>
    </source>
</evidence>
<feature type="compositionally biased region" description="Basic residues" evidence="7">
    <location>
        <begin position="20"/>
        <end position="29"/>
    </location>
</feature>
<gene>
    <name evidence="9" type="ORF">NADFUDRAFT_71001</name>
</gene>
<comment type="similarity">
    <text evidence="2">Belongs to the BYE1 family.</text>
</comment>
<dbReference type="PANTHER" id="PTHR11477:SF11">
    <property type="entry name" value="TRANSCRIPTION FACTOR BYE1"/>
    <property type="match status" value="1"/>
</dbReference>
<sequence>MSAPATTTADAASPPLGVRRSARANKGRNSRLEAEIEAQNQAAEVSTVTRAVTQGRSRKRTTATGASSGAKRAKKVQQDETEPVEENEDDGEVNCICKKDENESDPTEEEKLWIECEKCLKWQHAECMLDVNTAEKIPSPYNCYQCDPELNANLIQQGKLSPTSIQPKKEEVSEKNEGDIVVEKKNDQMKPTETLKQNTQEEGTQEEEIQLTHEEELHQDMEKDEQYKDEDEDDEEYKAPQDEAEDAEFTDETVKTKTPRTAAKVTPVIKVPNNKSSKTLARTFAPLPDLGLDTGAGVVPRISLIKDKVRKSVATALCSIFKSIEEEEQVPKALKPSAAASSPENILTQPTENPIENKNIPGSESSTTPTPVSSPMTSSSSGSASEPSTAEVRALEIENALFQALAPRFGGDVGAKYREKFRSLSFNLRDTKNAVLRHRILHRELSDHQIVTLSNSEMMNPDLKALAAVVHAESIRESVLVMEEGPRIRRTHKGEEVVGGEDEDYQMSIDAFNSAENQDRESEEDNENKDNMDNISSNGSNSSRSNSKNINNVSYESEGDKEEPTLGKTSHSWGTDVHNNGVRPVDNHNDFDFALSPHDDDDNDHIDKSDNMGHGHDDSLDNDHGDFESDHELNELLNDDDDTGNNVKNKKAGSSALPTIFQGLVSMTGIVEFPSIGKHLGESSNTVITSPADTWTHVFDIQNPLIVDGRLDSNKADKYLASIAQTGRADSKKILMAFLVETNRSSNEGDDRDARFERLFEYFSSRGKYGVIKSRNVAFVKDAYIMPIKGNKSNNEEIPEFFNTMLTPEGISVHKYLRSQSRDMIVALFVVTKTVTTIASPSTQATQATQATVSTTTTSTATPITSALSTATSFSGNPLSGLGLSTNDIELLQNIIQAHPAIANNPEMLANPQVLLTLIQSHQGGGQHQDSNHHHQQPSNQQDQGYYPHRY</sequence>
<feature type="compositionally biased region" description="Polar residues" evidence="7">
    <location>
        <begin position="46"/>
        <end position="55"/>
    </location>
</feature>
<dbReference type="InterPro" id="IPR019786">
    <property type="entry name" value="Zinc_finger_PHD-type_CS"/>
</dbReference>
<keyword evidence="10" id="KW-1185">Reference proteome</keyword>
<feature type="domain" description="TFIIS central" evidence="8">
    <location>
        <begin position="305"/>
        <end position="486"/>
    </location>
</feature>
<comment type="function">
    <text evidence="1">Negative regulator of transcription elongation.</text>
</comment>
<evidence type="ECO:0000256" key="4">
    <source>
        <dbReference type="ARBA" id="ARBA00022723"/>
    </source>
</evidence>
<evidence type="ECO:0000256" key="6">
    <source>
        <dbReference type="ARBA" id="ARBA00022833"/>
    </source>
</evidence>
<feature type="compositionally biased region" description="Basic and acidic residues" evidence="7">
    <location>
        <begin position="210"/>
        <end position="226"/>
    </location>
</feature>
<feature type="region of interest" description="Disordered" evidence="7">
    <location>
        <begin position="1"/>
        <end position="109"/>
    </location>
</feature>
<reference evidence="9 10" key="1">
    <citation type="journal article" date="2016" name="Proc. Natl. Acad. Sci. U.S.A.">
        <title>Comparative genomics of biotechnologically important yeasts.</title>
        <authorList>
            <person name="Riley R."/>
            <person name="Haridas S."/>
            <person name="Wolfe K.H."/>
            <person name="Lopes M.R."/>
            <person name="Hittinger C.T."/>
            <person name="Goeker M."/>
            <person name="Salamov A.A."/>
            <person name="Wisecaver J.H."/>
            <person name="Long T.M."/>
            <person name="Calvey C.H."/>
            <person name="Aerts A.L."/>
            <person name="Barry K.W."/>
            <person name="Choi C."/>
            <person name="Clum A."/>
            <person name="Coughlan A.Y."/>
            <person name="Deshpande S."/>
            <person name="Douglass A.P."/>
            <person name="Hanson S.J."/>
            <person name="Klenk H.-P."/>
            <person name="LaButti K.M."/>
            <person name="Lapidus A."/>
            <person name="Lindquist E.A."/>
            <person name="Lipzen A.M."/>
            <person name="Meier-Kolthoff J.P."/>
            <person name="Ohm R.A."/>
            <person name="Otillar R.P."/>
            <person name="Pangilinan J.L."/>
            <person name="Peng Y."/>
            <person name="Rokas A."/>
            <person name="Rosa C.A."/>
            <person name="Scheuner C."/>
            <person name="Sibirny A.A."/>
            <person name="Slot J.C."/>
            <person name="Stielow J.B."/>
            <person name="Sun H."/>
            <person name="Kurtzman C.P."/>
            <person name="Blackwell M."/>
            <person name="Grigoriev I.V."/>
            <person name="Jeffries T.W."/>
        </authorList>
    </citation>
    <scope>NUCLEOTIDE SEQUENCE [LARGE SCALE GENOMIC DNA]</scope>
    <source>
        <strain evidence="9 10">DSM 6958</strain>
    </source>
</reference>
<feature type="compositionally biased region" description="Basic and acidic residues" evidence="7">
    <location>
        <begin position="605"/>
        <end position="630"/>
    </location>
</feature>
<evidence type="ECO:0000313" key="9">
    <source>
        <dbReference type="EMBL" id="ODQ64524.1"/>
    </source>
</evidence>
<protein>
    <recommendedName>
        <fullName evidence="3">Transcription factor BYE1</fullName>
    </recommendedName>
</protein>
<dbReference type="AlphaFoldDB" id="A0A1E3PH24"/>
<dbReference type="GO" id="GO:0031564">
    <property type="term" value="P:transcription antitermination"/>
    <property type="evidence" value="ECO:0007669"/>
    <property type="project" value="TreeGrafter"/>
</dbReference>
<dbReference type="Proteomes" id="UP000095009">
    <property type="component" value="Unassembled WGS sequence"/>
</dbReference>
<evidence type="ECO:0000256" key="1">
    <source>
        <dbReference type="ARBA" id="ARBA00002311"/>
    </source>
</evidence>
<dbReference type="GO" id="GO:0000977">
    <property type="term" value="F:RNA polymerase II transcription regulatory region sequence-specific DNA binding"/>
    <property type="evidence" value="ECO:0007669"/>
    <property type="project" value="TreeGrafter"/>
</dbReference>
<evidence type="ECO:0000256" key="2">
    <source>
        <dbReference type="ARBA" id="ARBA00011050"/>
    </source>
</evidence>
<dbReference type="InterPro" id="IPR036575">
    <property type="entry name" value="TFIIS_cen_dom_sf"/>
</dbReference>
<dbReference type="GO" id="GO:0031440">
    <property type="term" value="P:regulation of mRNA 3'-end processing"/>
    <property type="evidence" value="ECO:0007669"/>
    <property type="project" value="TreeGrafter"/>
</dbReference>
<accession>A0A1E3PH24</accession>
<organism evidence="9 10">
    <name type="scientific">Nadsonia fulvescens var. elongata DSM 6958</name>
    <dbReference type="NCBI Taxonomy" id="857566"/>
    <lineage>
        <taxon>Eukaryota</taxon>
        <taxon>Fungi</taxon>
        <taxon>Dikarya</taxon>
        <taxon>Ascomycota</taxon>
        <taxon>Saccharomycotina</taxon>
        <taxon>Dipodascomycetes</taxon>
        <taxon>Dipodascales</taxon>
        <taxon>Dipodascales incertae sedis</taxon>
        <taxon>Nadsonia</taxon>
    </lineage>
</organism>
<dbReference type="Gene3D" id="1.10.472.30">
    <property type="entry name" value="Transcription elongation factor S-II, central domain"/>
    <property type="match status" value="1"/>
</dbReference>
<name>A0A1E3PH24_9ASCO</name>
<dbReference type="InterPro" id="IPR003618">
    <property type="entry name" value="TFIIS_cen_dom"/>
</dbReference>
<dbReference type="GO" id="GO:0008270">
    <property type="term" value="F:zinc ion binding"/>
    <property type="evidence" value="ECO:0007669"/>
    <property type="project" value="UniProtKB-KW"/>
</dbReference>
<dbReference type="Gene3D" id="3.30.40.10">
    <property type="entry name" value="Zinc/RING finger domain, C3HC4 (zinc finger)"/>
    <property type="match status" value="1"/>
</dbReference>
<keyword evidence="4" id="KW-0479">Metal-binding</keyword>
<dbReference type="PROSITE" id="PS51321">
    <property type="entry name" value="TFIIS_CENTRAL"/>
    <property type="match status" value="1"/>
</dbReference>
<dbReference type="InterPro" id="IPR011011">
    <property type="entry name" value="Znf_FYVE_PHD"/>
</dbReference>
<dbReference type="Pfam" id="PF07500">
    <property type="entry name" value="TFIIS_M"/>
    <property type="match status" value="1"/>
</dbReference>
<dbReference type="OrthoDB" id="79252at2759"/>
<dbReference type="GO" id="GO:0001139">
    <property type="term" value="F:RNA polymerase II complex recruiting activity"/>
    <property type="evidence" value="ECO:0007669"/>
    <property type="project" value="TreeGrafter"/>
</dbReference>
<dbReference type="PROSITE" id="PS01359">
    <property type="entry name" value="ZF_PHD_1"/>
    <property type="match status" value="1"/>
</dbReference>
<dbReference type="GO" id="GO:0006362">
    <property type="term" value="P:transcription elongation by RNA polymerase I"/>
    <property type="evidence" value="ECO:0007669"/>
    <property type="project" value="TreeGrafter"/>
</dbReference>
<dbReference type="Pfam" id="PF20826">
    <property type="entry name" value="PHD_5"/>
    <property type="match status" value="1"/>
</dbReference>
<feature type="compositionally biased region" description="Acidic residues" evidence="7">
    <location>
        <begin position="79"/>
        <end position="92"/>
    </location>
</feature>